<dbReference type="InterPro" id="IPR027417">
    <property type="entry name" value="P-loop_NTPase"/>
</dbReference>
<feature type="region of interest" description="Disordered" evidence="9">
    <location>
        <begin position="723"/>
        <end position="819"/>
    </location>
</feature>
<dbReference type="InterPro" id="IPR036961">
    <property type="entry name" value="Kinesin_motor_dom_sf"/>
</dbReference>
<name>A0A4Z1SXX2_GIAMU</name>
<keyword evidence="2" id="KW-0963">Cytoplasm</keyword>
<feature type="binding site" evidence="6">
    <location>
        <begin position="81"/>
        <end position="88"/>
    </location>
    <ligand>
        <name>ATP</name>
        <dbReference type="ChEBI" id="CHEBI:30616"/>
    </ligand>
</feature>
<evidence type="ECO:0000256" key="5">
    <source>
        <dbReference type="ARBA" id="ARBA00023054"/>
    </source>
</evidence>
<dbReference type="InterPro" id="IPR019821">
    <property type="entry name" value="Kinesin_motor_CS"/>
</dbReference>
<keyword evidence="7" id="KW-0493">Microtubule</keyword>
<dbReference type="SMART" id="SM00129">
    <property type="entry name" value="KISc"/>
    <property type="match status" value="1"/>
</dbReference>
<sequence>MLGNVQVAIRIRPLNQAELREGGQVAIKADGAVVLLQNDSSYAFDSVFDYEKTQAEVSERIIGSMLQNFLQGYNCTVFAYGQTGSGKTYTMGVPDATATDFIMGGGSTSEKAGIVPRFIQALFASLAGSEGSRVAKVRLSFLEVYNETLRDLLSPQTDPADLQIRESRGQIIVTNLSEVQADSAVDAVGFYVSGGAGRVTATTNMNEQSSRSHSLFTIRLETISEGVRTSSKFTFVDLAGSERIKRSGVTDLQLRELININSGLLALGNVISALVANQRTGEKRHVPYRDSKLTRLLQDSLGGNTCTFMIACVSPSTSSFDETNGTVLYAARARNIINKPVASREEFSINVAQDQIKALIEQLEAENRQLQDELLRVKGERDSQKEEIEVLEQRLAEATRQITEMAANTLHPAHESASHDSSESSAESTPPQGVEVVPGEPLYQPSEEVRAIVHSFCTHIEQHLGPVYMPSRAETAHLLLDHLTDYICYKYLVDPDNYNDVLSRVFYEKAAELCTRRPRKTKGSSRKRVSTGRRSRLKGGKPRGSVTSPEEGVRVANDDGVLAVLNAMILLRRATFPPAEPDVSAPDEQLPAEDVPSQDPYNLAYQDLLQQTLGIPQESSALYVLRDLIKRLHTKEATEEEIYQTAVTAMMELQKQQDHILELEGQIAFAQHMLAQRTSDDEVSELRQRIETLEQERAAALEELRRKEQIQLAVDQVQSRFTSAHTQRRQARVSPLPVEAGCRKPSSPTAQRRSVAPMAVPRPLQPPTAIEKAGWGNKQASGLRNNSEEPTFLDLGPQVTSVPAKPRPQPMTGRGQHLARVPRPISELDRKLDDLVALYCYDANEQEQLRKQVNVLEADQERLRQQNEALLKKVADLEGGQRSRMSNAKVPTKPTPRPSQPAIRPVVISGKR</sequence>
<dbReference type="GO" id="GO:0003777">
    <property type="term" value="F:microtubule motor activity"/>
    <property type="evidence" value="ECO:0007669"/>
    <property type="project" value="InterPro"/>
</dbReference>
<dbReference type="SUPFAM" id="SSF52540">
    <property type="entry name" value="P-loop containing nucleoside triphosphate hydrolases"/>
    <property type="match status" value="1"/>
</dbReference>
<feature type="coiled-coil region" evidence="8">
    <location>
        <begin position="349"/>
        <end position="408"/>
    </location>
</feature>
<reference evidence="11 12" key="1">
    <citation type="submission" date="2019-05" db="EMBL/GenBank/DDBJ databases">
        <title>The compact genome of Giardia muris reveals important steps in the evolution of intestinal protozoan parasites.</title>
        <authorList>
            <person name="Xu F."/>
            <person name="Jimenez-Gonzalez A."/>
            <person name="Einarsson E."/>
            <person name="Astvaldsson A."/>
            <person name="Peirasmaki D."/>
            <person name="Eckmann L."/>
            <person name="Andersson J.O."/>
            <person name="Svard S.G."/>
            <person name="Jerlstrom-Hultqvist J."/>
        </authorList>
    </citation>
    <scope>NUCLEOTIDE SEQUENCE [LARGE SCALE GENOMIC DNA]</scope>
    <source>
        <strain evidence="11 12">Roberts-Thomson</strain>
    </source>
</reference>
<feature type="compositionally biased region" description="Basic and acidic residues" evidence="9">
    <location>
        <begin position="412"/>
        <end position="422"/>
    </location>
</feature>
<evidence type="ECO:0000259" key="10">
    <source>
        <dbReference type="PROSITE" id="PS50067"/>
    </source>
</evidence>
<dbReference type="PANTHER" id="PTHR47969:SF15">
    <property type="entry name" value="CHROMOSOME-ASSOCIATED KINESIN KIF4A-RELATED"/>
    <property type="match status" value="1"/>
</dbReference>
<comment type="subcellular location">
    <subcellularLocation>
        <location evidence="1">Cytoplasm</location>
    </subcellularLocation>
</comment>
<evidence type="ECO:0000256" key="8">
    <source>
        <dbReference type="SAM" id="Coils"/>
    </source>
</evidence>
<evidence type="ECO:0000256" key="6">
    <source>
        <dbReference type="PROSITE-ProRule" id="PRU00283"/>
    </source>
</evidence>
<dbReference type="GO" id="GO:0007052">
    <property type="term" value="P:mitotic spindle organization"/>
    <property type="evidence" value="ECO:0007669"/>
    <property type="project" value="TreeGrafter"/>
</dbReference>
<gene>
    <name evidence="11" type="ORF">GMRT_12328</name>
</gene>
<dbReference type="GO" id="GO:0005737">
    <property type="term" value="C:cytoplasm"/>
    <property type="evidence" value="ECO:0007669"/>
    <property type="project" value="UniProtKB-SubCell"/>
</dbReference>
<comment type="similarity">
    <text evidence="6 7">Belongs to the TRAFAC class myosin-kinesin ATPase superfamily. Kinesin family.</text>
</comment>
<evidence type="ECO:0000256" key="3">
    <source>
        <dbReference type="ARBA" id="ARBA00022741"/>
    </source>
</evidence>
<dbReference type="PANTHER" id="PTHR47969">
    <property type="entry name" value="CHROMOSOME-ASSOCIATED KINESIN KIF4A-RELATED"/>
    <property type="match status" value="1"/>
</dbReference>
<feature type="region of interest" description="Disordered" evidence="9">
    <location>
        <begin position="411"/>
        <end position="439"/>
    </location>
</feature>
<evidence type="ECO:0000256" key="9">
    <source>
        <dbReference type="SAM" id="MobiDB-lite"/>
    </source>
</evidence>
<dbReference type="GO" id="GO:0008017">
    <property type="term" value="F:microtubule binding"/>
    <property type="evidence" value="ECO:0007669"/>
    <property type="project" value="InterPro"/>
</dbReference>
<dbReference type="InterPro" id="IPR027640">
    <property type="entry name" value="Kinesin-like_fam"/>
</dbReference>
<evidence type="ECO:0000313" key="11">
    <source>
        <dbReference type="EMBL" id="TNJ28368.1"/>
    </source>
</evidence>
<dbReference type="GO" id="GO:0005874">
    <property type="term" value="C:microtubule"/>
    <property type="evidence" value="ECO:0007669"/>
    <property type="project" value="UniProtKB-KW"/>
</dbReference>
<dbReference type="Pfam" id="PF00225">
    <property type="entry name" value="Kinesin"/>
    <property type="match status" value="1"/>
</dbReference>
<keyword evidence="4 6" id="KW-0067">ATP-binding</keyword>
<evidence type="ECO:0000256" key="4">
    <source>
        <dbReference type="ARBA" id="ARBA00022840"/>
    </source>
</evidence>
<dbReference type="GO" id="GO:0051231">
    <property type="term" value="P:spindle elongation"/>
    <property type="evidence" value="ECO:0007669"/>
    <property type="project" value="TreeGrafter"/>
</dbReference>
<feature type="region of interest" description="Disordered" evidence="9">
    <location>
        <begin position="874"/>
        <end position="912"/>
    </location>
</feature>
<keyword evidence="6 7" id="KW-0505">Motor protein</keyword>
<dbReference type="InterPro" id="IPR001752">
    <property type="entry name" value="Kinesin_motor_dom"/>
</dbReference>
<dbReference type="GO" id="GO:0005875">
    <property type="term" value="C:microtubule associated complex"/>
    <property type="evidence" value="ECO:0007669"/>
    <property type="project" value="TreeGrafter"/>
</dbReference>
<feature type="compositionally biased region" description="Low complexity" evidence="9">
    <location>
        <begin position="423"/>
        <end position="439"/>
    </location>
</feature>
<dbReference type="EMBL" id="VDLU01000002">
    <property type="protein sequence ID" value="TNJ28368.1"/>
    <property type="molecule type" value="Genomic_DNA"/>
</dbReference>
<accession>A0A4Z1SXX2</accession>
<feature type="compositionally biased region" description="Basic residues" evidence="9">
    <location>
        <begin position="517"/>
        <end position="541"/>
    </location>
</feature>
<keyword evidence="12" id="KW-1185">Reference proteome</keyword>
<dbReference type="GO" id="GO:0005524">
    <property type="term" value="F:ATP binding"/>
    <property type="evidence" value="ECO:0007669"/>
    <property type="project" value="UniProtKB-UniRule"/>
</dbReference>
<feature type="domain" description="Kinesin motor" evidence="10">
    <location>
        <begin position="4"/>
        <end position="336"/>
    </location>
</feature>
<keyword evidence="3 6" id="KW-0547">Nucleotide-binding</keyword>
<dbReference type="PROSITE" id="PS00411">
    <property type="entry name" value="KINESIN_MOTOR_1"/>
    <property type="match status" value="1"/>
</dbReference>
<dbReference type="GO" id="GO:0007018">
    <property type="term" value="P:microtubule-based movement"/>
    <property type="evidence" value="ECO:0007669"/>
    <property type="project" value="InterPro"/>
</dbReference>
<dbReference type="AlphaFoldDB" id="A0A4Z1SXX2"/>
<dbReference type="Gene3D" id="3.40.850.10">
    <property type="entry name" value="Kinesin motor domain"/>
    <property type="match status" value="1"/>
</dbReference>
<evidence type="ECO:0000256" key="2">
    <source>
        <dbReference type="ARBA" id="ARBA00022490"/>
    </source>
</evidence>
<evidence type="ECO:0000313" key="12">
    <source>
        <dbReference type="Proteomes" id="UP000315496"/>
    </source>
</evidence>
<protein>
    <recommendedName>
        <fullName evidence="7">Kinesin-like protein</fullName>
    </recommendedName>
</protein>
<evidence type="ECO:0000256" key="7">
    <source>
        <dbReference type="RuleBase" id="RU000394"/>
    </source>
</evidence>
<evidence type="ECO:0000256" key="1">
    <source>
        <dbReference type="ARBA" id="ARBA00004496"/>
    </source>
</evidence>
<feature type="region of interest" description="Disordered" evidence="9">
    <location>
        <begin position="517"/>
        <end position="552"/>
    </location>
</feature>
<dbReference type="Proteomes" id="UP000315496">
    <property type="component" value="Chromosome 2"/>
</dbReference>
<keyword evidence="5 8" id="KW-0175">Coiled coil</keyword>
<proteinExistence type="inferred from homology"/>
<dbReference type="VEuPathDB" id="GiardiaDB:GMRT_12328"/>
<comment type="caution">
    <text evidence="11">The sequence shown here is derived from an EMBL/GenBank/DDBJ whole genome shotgun (WGS) entry which is preliminary data.</text>
</comment>
<dbReference type="PROSITE" id="PS50067">
    <property type="entry name" value="KINESIN_MOTOR_2"/>
    <property type="match status" value="1"/>
</dbReference>
<organism evidence="11 12">
    <name type="scientific">Giardia muris</name>
    <dbReference type="NCBI Taxonomy" id="5742"/>
    <lineage>
        <taxon>Eukaryota</taxon>
        <taxon>Metamonada</taxon>
        <taxon>Diplomonadida</taxon>
        <taxon>Hexamitidae</taxon>
        <taxon>Giardiinae</taxon>
        <taxon>Giardia</taxon>
    </lineage>
</organism>
<feature type="compositionally biased region" description="Polar residues" evidence="9">
    <location>
        <begin position="778"/>
        <end position="789"/>
    </location>
</feature>
<dbReference type="OrthoDB" id="10255182at2759"/>
<feature type="coiled-coil region" evidence="8">
    <location>
        <begin position="676"/>
        <end position="710"/>
    </location>
</feature>
<dbReference type="PRINTS" id="PR00380">
    <property type="entry name" value="KINESINHEAVY"/>
</dbReference>